<comment type="caution">
    <text evidence="1">The sequence shown here is derived from an EMBL/GenBank/DDBJ whole genome shotgun (WGS) entry which is preliminary data.</text>
</comment>
<gene>
    <name evidence="1" type="ORF">E6O75_ATG00491</name>
</gene>
<organism evidence="1 2">
    <name type="scientific">Venturia nashicola</name>
    <dbReference type="NCBI Taxonomy" id="86259"/>
    <lineage>
        <taxon>Eukaryota</taxon>
        <taxon>Fungi</taxon>
        <taxon>Dikarya</taxon>
        <taxon>Ascomycota</taxon>
        <taxon>Pezizomycotina</taxon>
        <taxon>Dothideomycetes</taxon>
        <taxon>Pleosporomycetidae</taxon>
        <taxon>Venturiales</taxon>
        <taxon>Venturiaceae</taxon>
        <taxon>Venturia</taxon>
    </lineage>
</organism>
<reference evidence="1 2" key="1">
    <citation type="submission" date="2019-04" db="EMBL/GenBank/DDBJ databases">
        <title>High contiguity whole genome sequence and gene annotation resource for two Venturia nashicola isolates.</title>
        <authorList>
            <person name="Prokchorchik M."/>
            <person name="Won K."/>
            <person name="Lee Y."/>
            <person name="Choi E.D."/>
            <person name="Segonzac C."/>
            <person name="Sohn K.H."/>
        </authorList>
    </citation>
    <scope>NUCLEOTIDE SEQUENCE [LARGE SCALE GENOMIC DNA]</scope>
    <source>
        <strain evidence="1 2">PRI2</strain>
    </source>
</reference>
<evidence type="ECO:0000313" key="2">
    <source>
        <dbReference type="Proteomes" id="UP000298493"/>
    </source>
</evidence>
<evidence type="ECO:0000313" key="1">
    <source>
        <dbReference type="EMBL" id="TID27724.1"/>
    </source>
</evidence>
<dbReference type="AlphaFoldDB" id="A0A4Z1PNY0"/>
<sequence>MKWTKKTGASQPSQFSDMPSEAIVATVTSDQPQEKSGSRTLFSICNNVLNRNYFEAFLASLVLKSLLLPNDLVYLRANQQVWDDLSQLYKNTKKFRDWADGEKGVDGQEMDDYIPMELLVVMFEPVKSTPALWEFGEESRENWVLLHVITAPLRKSCVNAVAKLRTSGRGIFVQERGLVITPHGEKRGQAGFDTSSILKEARRVGLSWLEKQDHESVTALVKDGMFLLEKVRK</sequence>
<dbReference type="Proteomes" id="UP000298493">
    <property type="component" value="Unassembled WGS sequence"/>
</dbReference>
<keyword evidence="2" id="KW-1185">Reference proteome</keyword>
<accession>A0A4Z1PNY0</accession>
<protein>
    <submittedName>
        <fullName evidence="1">Uncharacterized protein</fullName>
    </submittedName>
</protein>
<name>A0A4Z1PNY0_9PEZI</name>
<dbReference type="OrthoDB" id="3930783at2759"/>
<dbReference type="EMBL" id="SNSC02000001">
    <property type="protein sequence ID" value="TID27724.1"/>
    <property type="molecule type" value="Genomic_DNA"/>
</dbReference>
<proteinExistence type="predicted"/>